<dbReference type="KEGG" id="gai:IMCC3135_06145"/>
<evidence type="ECO:0000313" key="2">
    <source>
        <dbReference type="Proteomes" id="UP000250079"/>
    </source>
</evidence>
<name>A0A2Z2NN44_9GAMM</name>
<dbReference type="AlphaFoldDB" id="A0A2Z2NN44"/>
<reference evidence="1 2" key="1">
    <citation type="submission" date="2016-12" db="EMBL/GenBank/DDBJ databases">
        <authorList>
            <person name="Song W.-J."/>
            <person name="Kurnit D.M."/>
        </authorList>
    </citation>
    <scope>NUCLEOTIDE SEQUENCE [LARGE SCALE GENOMIC DNA]</scope>
    <source>
        <strain evidence="1 2">IMCC3135</strain>
    </source>
</reference>
<accession>A0A2Z2NN44</accession>
<proteinExistence type="predicted"/>
<sequence>MFLFKRAAHLNTIFSAKGRNNSISFLIQTRFNTGKPNWLSLRCCEKTDSTPFQQGNNTSDEDLMNFFQYAVLTKWQRPLEARQTAPCRNQVNVQSVLLFSLLLDLFHQAFGKLEQAHRNACPTLRFNLTQLKETLATLRLPTCKTNSVSGPTLCLPSSTRSPSILTAPCLIIL</sequence>
<gene>
    <name evidence="1" type="ORF">IMCC3135_06145</name>
</gene>
<evidence type="ECO:0000313" key="1">
    <source>
        <dbReference type="EMBL" id="ASJ71341.1"/>
    </source>
</evidence>
<dbReference type="Proteomes" id="UP000250079">
    <property type="component" value="Chromosome"/>
</dbReference>
<protein>
    <submittedName>
        <fullName evidence="1">Uncharacterized protein</fullName>
    </submittedName>
</protein>
<organism evidence="1 2">
    <name type="scientific">Granulosicoccus antarcticus IMCC3135</name>
    <dbReference type="NCBI Taxonomy" id="1192854"/>
    <lineage>
        <taxon>Bacteria</taxon>
        <taxon>Pseudomonadati</taxon>
        <taxon>Pseudomonadota</taxon>
        <taxon>Gammaproteobacteria</taxon>
        <taxon>Chromatiales</taxon>
        <taxon>Granulosicoccaceae</taxon>
        <taxon>Granulosicoccus</taxon>
    </lineage>
</organism>
<keyword evidence="2" id="KW-1185">Reference proteome</keyword>
<dbReference type="EMBL" id="CP018632">
    <property type="protein sequence ID" value="ASJ71341.1"/>
    <property type="molecule type" value="Genomic_DNA"/>
</dbReference>